<dbReference type="Proteomes" id="UP000278222">
    <property type="component" value="Unassembled WGS sequence"/>
</dbReference>
<comment type="caution">
    <text evidence="1">The sequence shown here is derived from an EMBL/GenBank/DDBJ whole genome shotgun (WGS) entry which is preliminary data.</text>
</comment>
<evidence type="ECO:0000313" key="1">
    <source>
        <dbReference type="EMBL" id="ROQ00467.1"/>
    </source>
</evidence>
<evidence type="ECO:0000313" key="2">
    <source>
        <dbReference type="Proteomes" id="UP000278222"/>
    </source>
</evidence>
<gene>
    <name evidence="1" type="ORF">EDC65_2266</name>
</gene>
<reference evidence="1 2" key="1">
    <citation type="submission" date="2018-11" db="EMBL/GenBank/DDBJ databases">
        <title>Genomic Encyclopedia of Type Strains, Phase IV (KMG-IV): sequencing the most valuable type-strain genomes for metagenomic binning, comparative biology and taxonomic classification.</title>
        <authorList>
            <person name="Goeker M."/>
        </authorList>
    </citation>
    <scope>NUCLEOTIDE SEQUENCE [LARGE SCALE GENOMIC DNA]</scope>
    <source>
        <strain evidence="1 2">DSM 5900</strain>
    </source>
</reference>
<dbReference type="EMBL" id="RJKX01000013">
    <property type="protein sequence ID" value="ROQ00467.1"/>
    <property type="molecule type" value="Genomic_DNA"/>
</dbReference>
<dbReference type="RefSeq" id="WP_142235653.1">
    <property type="nucleotide sequence ID" value="NZ_AP019700.1"/>
</dbReference>
<name>A0A3N1MCN3_9PROT</name>
<organism evidence="1 2">
    <name type="scientific">Stella humosa</name>
    <dbReference type="NCBI Taxonomy" id="94"/>
    <lineage>
        <taxon>Bacteria</taxon>
        <taxon>Pseudomonadati</taxon>
        <taxon>Pseudomonadota</taxon>
        <taxon>Alphaproteobacteria</taxon>
        <taxon>Rhodospirillales</taxon>
        <taxon>Stellaceae</taxon>
        <taxon>Stella</taxon>
    </lineage>
</organism>
<dbReference type="AlphaFoldDB" id="A0A3N1MCN3"/>
<sequence length="119" mass="13194">MAELAAYWAGRQARGQGLPVLHCPAAAHRQMACWIEGWLAAHHVSAEAGEINDLRLFPVQRDGAIWQPAEFLFLEPARRDGLSSAGIGRLLGRGERSIRVQACRLKLPGHDDRRRKHAA</sequence>
<proteinExistence type="predicted"/>
<protein>
    <submittedName>
        <fullName evidence="1">Uncharacterized protein</fullName>
    </submittedName>
</protein>
<accession>A0A3N1MCN3</accession>
<keyword evidence="2" id="KW-1185">Reference proteome</keyword>